<dbReference type="PROSITE" id="PS00676">
    <property type="entry name" value="SIGMA54_INTERACT_2"/>
    <property type="match status" value="1"/>
</dbReference>
<dbReference type="InterPro" id="IPR002197">
    <property type="entry name" value="HTH_Fis"/>
</dbReference>
<dbReference type="SMART" id="SM00382">
    <property type="entry name" value="AAA"/>
    <property type="match status" value="1"/>
</dbReference>
<dbReference type="PRINTS" id="PR01590">
    <property type="entry name" value="HTHFIS"/>
</dbReference>
<dbReference type="Gene3D" id="3.40.50.300">
    <property type="entry name" value="P-loop containing nucleotide triphosphate hydrolases"/>
    <property type="match status" value="1"/>
</dbReference>
<feature type="domain" description="Sigma-54 factor interaction" evidence="6">
    <location>
        <begin position="17"/>
        <end position="246"/>
    </location>
</feature>
<dbReference type="PROSITE" id="PS00688">
    <property type="entry name" value="SIGMA54_INTERACT_3"/>
    <property type="match status" value="1"/>
</dbReference>
<evidence type="ECO:0000313" key="8">
    <source>
        <dbReference type="Proteomes" id="UP000547674"/>
    </source>
</evidence>
<dbReference type="SUPFAM" id="SSF52540">
    <property type="entry name" value="P-loop containing nucleoside triphosphate hydrolases"/>
    <property type="match status" value="1"/>
</dbReference>
<sequence>MAQIPRTPENEALGVNIIGATPRMQRIFRFASKIAATESAVLITGESGTGKELLAKSIHFQSARAHGPFLAVNCGAIPENLVESELFGHVRGSFTGATTDKKGLFEQADGGTIFLDEVGELSPQSQVKLLRALQDGEVRSVGSNISIRVDVRPISATNRDLRQGIEDKTFREDLYYRLNVFHIELPPLRDRQEDIALLASYFLEQYANKMRKTLAGFSEETQVLLLRYRYPGNVRELENAIQRAVAVAEDQVIRPEDLPPEMRETAQPQLQGPSGGLEMPAGMTLEEVQDSYIRFTLDQLGGNASRAARQLGVSRSTLWRKLKQ</sequence>
<dbReference type="EMBL" id="JABDJR010000208">
    <property type="protein sequence ID" value="NNF06190.1"/>
    <property type="molecule type" value="Genomic_DNA"/>
</dbReference>
<dbReference type="InterPro" id="IPR009057">
    <property type="entry name" value="Homeodomain-like_sf"/>
</dbReference>
<organism evidence="7 8">
    <name type="scientific">Eiseniibacteriota bacterium</name>
    <dbReference type="NCBI Taxonomy" id="2212470"/>
    <lineage>
        <taxon>Bacteria</taxon>
        <taxon>Candidatus Eiseniibacteriota</taxon>
    </lineage>
</organism>
<evidence type="ECO:0000313" key="7">
    <source>
        <dbReference type="EMBL" id="NNF06190.1"/>
    </source>
</evidence>
<dbReference type="InterPro" id="IPR025944">
    <property type="entry name" value="Sigma_54_int_dom_CS"/>
</dbReference>
<reference evidence="7 8" key="1">
    <citation type="submission" date="2020-03" db="EMBL/GenBank/DDBJ databases">
        <title>Metabolic flexibility allows generalist bacteria to become dominant in a frequently disturbed ecosystem.</title>
        <authorList>
            <person name="Chen Y.-J."/>
            <person name="Leung P.M."/>
            <person name="Bay S.K."/>
            <person name="Hugenholtz P."/>
            <person name="Kessler A.J."/>
            <person name="Shelley G."/>
            <person name="Waite D.W."/>
            <person name="Cook P.L."/>
            <person name="Greening C."/>
        </authorList>
    </citation>
    <scope>NUCLEOTIDE SEQUENCE [LARGE SCALE GENOMIC DNA]</scope>
    <source>
        <strain evidence="7">SS_bin_28</strain>
    </source>
</reference>
<evidence type="ECO:0000256" key="4">
    <source>
        <dbReference type="ARBA" id="ARBA00023125"/>
    </source>
</evidence>
<accession>A0A7Y2E7P2</accession>
<evidence type="ECO:0000256" key="5">
    <source>
        <dbReference type="ARBA" id="ARBA00023163"/>
    </source>
</evidence>
<dbReference type="Gene3D" id="1.10.8.60">
    <property type="match status" value="1"/>
</dbReference>
<keyword evidence="1" id="KW-0547">Nucleotide-binding</keyword>
<dbReference type="InterPro" id="IPR003593">
    <property type="entry name" value="AAA+_ATPase"/>
</dbReference>
<dbReference type="GO" id="GO:0005524">
    <property type="term" value="F:ATP binding"/>
    <property type="evidence" value="ECO:0007669"/>
    <property type="project" value="UniProtKB-KW"/>
</dbReference>
<dbReference type="PROSITE" id="PS50045">
    <property type="entry name" value="SIGMA54_INTERACT_4"/>
    <property type="match status" value="1"/>
</dbReference>
<proteinExistence type="predicted"/>
<keyword evidence="4" id="KW-0238">DNA-binding</keyword>
<dbReference type="GO" id="GO:0006355">
    <property type="term" value="P:regulation of DNA-templated transcription"/>
    <property type="evidence" value="ECO:0007669"/>
    <property type="project" value="InterPro"/>
</dbReference>
<dbReference type="InterPro" id="IPR027417">
    <property type="entry name" value="P-loop_NTPase"/>
</dbReference>
<dbReference type="PROSITE" id="PS00675">
    <property type="entry name" value="SIGMA54_INTERACT_1"/>
    <property type="match status" value="1"/>
</dbReference>
<keyword evidence="2" id="KW-0067">ATP-binding</keyword>
<dbReference type="InterPro" id="IPR058031">
    <property type="entry name" value="AAA_lid_NorR"/>
</dbReference>
<dbReference type="Pfam" id="PF00158">
    <property type="entry name" value="Sigma54_activat"/>
    <property type="match status" value="1"/>
</dbReference>
<dbReference type="InterPro" id="IPR025943">
    <property type="entry name" value="Sigma_54_int_dom_ATP-bd_2"/>
</dbReference>
<dbReference type="Proteomes" id="UP000547674">
    <property type="component" value="Unassembled WGS sequence"/>
</dbReference>
<keyword evidence="5" id="KW-0804">Transcription</keyword>
<dbReference type="CDD" id="cd00009">
    <property type="entry name" value="AAA"/>
    <property type="match status" value="1"/>
</dbReference>
<evidence type="ECO:0000259" key="6">
    <source>
        <dbReference type="PROSITE" id="PS50045"/>
    </source>
</evidence>
<evidence type="ECO:0000256" key="3">
    <source>
        <dbReference type="ARBA" id="ARBA00023015"/>
    </source>
</evidence>
<comment type="caution">
    <text evidence="7">The sequence shown here is derived from an EMBL/GenBank/DDBJ whole genome shotgun (WGS) entry which is preliminary data.</text>
</comment>
<protein>
    <submittedName>
        <fullName evidence="7">Sigma-54-dependent Fis family transcriptional regulator</fullName>
    </submittedName>
</protein>
<keyword evidence="3" id="KW-0805">Transcription regulation</keyword>
<dbReference type="AlphaFoldDB" id="A0A7Y2E7P2"/>
<evidence type="ECO:0000256" key="1">
    <source>
        <dbReference type="ARBA" id="ARBA00022741"/>
    </source>
</evidence>
<dbReference type="InterPro" id="IPR002078">
    <property type="entry name" value="Sigma_54_int"/>
</dbReference>
<dbReference type="PANTHER" id="PTHR32071">
    <property type="entry name" value="TRANSCRIPTIONAL REGULATORY PROTEIN"/>
    <property type="match status" value="1"/>
</dbReference>
<dbReference type="InterPro" id="IPR025662">
    <property type="entry name" value="Sigma_54_int_dom_ATP-bd_1"/>
</dbReference>
<evidence type="ECO:0000256" key="2">
    <source>
        <dbReference type="ARBA" id="ARBA00022840"/>
    </source>
</evidence>
<dbReference type="FunFam" id="3.40.50.300:FF:000006">
    <property type="entry name" value="DNA-binding transcriptional regulator NtrC"/>
    <property type="match status" value="1"/>
</dbReference>
<dbReference type="Pfam" id="PF25601">
    <property type="entry name" value="AAA_lid_14"/>
    <property type="match status" value="1"/>
</dbReference>
<gene>
    <name evidence="7" type="ORF">HKN21_05470</name>
</gene>
<name>A0A7Y2E7P2_UNCEI</name>
<dbReference type="GO" id="GO:0043565">
    <property type="term" value="F:sequence-specific DNA binding"/>
    <property type="evidence" value="ECO:0007669"/>
    <property type="project" value="InterPro"/>
</dbReference>
<dbReference type="SUPFAM" id="SSF46689">
    <property type="entry name" value="Homeodomain-like"/>
    <property type="match status" value="1"/>
</dbReference>
<dbReference type="Gene3D" id="1.10.10.60">
    <property type="entry name" value="Homeodomain-like"/>
    <property type="match status" value="1"/>
</dbReference>
<dbReference type="Pfam" id="PF02954">
    <property type="entry name" value="HTH_8"/>
    <property type="match status" value="1"/>
</dbReference>